<dbReference type="InterPro" id="IPR050351">
    <property type="entry name" value="BphY/WalK/GraS-like"/>
</dbReference>
<dbReference type="InterPro" id="IPR004358">
    <property type="entry name" value="Sig_transdc_His_kin-like_C"/>
</dbReference>
<keyword evidence="13" id="KW-0175">Coiled coil</keyword>
<keyword evidence="17" id="KW-1185">Reference proteome</keyword>
<dbReference type="GO" id="GO:0000155">
    <property type="term" value="F:phosphorelay sensor kinase activity"/>
    <property type="evidence" value="ECO:0007669"/>
    <property type="project" value="InterPro"/>
</dbReference>
<keyword evidence="11" id="KW-0902">Two-component regulatory system</keyword>
<dbReference type="InterPro" id="IPR003594">
    <property type="entry name" value="HATPase_dom"/>
</dbReference>
<dbReference type="GO" id="GO:0030295">
    <property type="term" value="F:protein kinase activator activity"/>
    <property type="evidence" value="ECO:0007669"/>
    <property type="project" value="TreeGrafter"/>
</dbReference>
<keyword evidence="7" id="KW-0547">Nucleotide-binding</keyword>
<sequence>MFDDVPCGLVRTDGRGTFLRVNRLFCEWVGYSAQALVGRRRLQDLFSMGGRIFHQTHWMPLLQMQGSISEVKIDLVCAHGPDLPVVMNASRREREGAWTHDIALFVARDRDRYEKELMAAQKRLEFLVESERQLSEEAVNRATYAEQLVGIVSHDLRNPLSAIQLGVVALSRSKPSEQQQRILDRISRSANRTNRLIADLLDFTQARLGTGLVAHRLPIDLHAVVTEAIDELSTVFPQRLFKHVTSGAGEVHGDQDRLAQLIGNLVANAAAYGEPGTPIMVTSDMDEEHFAISVHNEGRPIPADLLPRLFQPLVRGVENAGEASSVGLGLYIVDAIVKAHGGAMSVSSSAEFGTSFIATFPRACGPEVPDGPA</sequence>
<evidence type="ECO:0000256" key="11">
    <source>
        <dbReference type="ARBA" id="ARBA00023012"/>
    </source>
</evidence>
<evidence type="ECO:0000256" key="3">
    <source>
        <dbReference type="ARBA" id="ARBA00012438"/>
    </source>
</evidence>
<dbReference type="EMBL" id="CP047650">
    <property type="protein sequence ID" value="QHI98137.1"/>
    <property type="molecule type" value="Genomic_DNA"/>
</dbReference>
<evidence type="ECO:0000256" key="9">
    <source>
        <dbReference type="ARBA" id="ARBA00022840"/>
    </source>
</evidence>
<dbReference type="PRINTS" id="PR00344">
    <property type="entry name" value="BCTRLSENSOR"/>
</dbReference>
<dbReference type="SMART" id="SM00387">
    <property type="entry name" value="HATPase_c"/>
    <property type="match status" value="1"/>
</dbReference>
<dbReference type="Gene3D" id="1.10.287.130">
    <property type="match status" value="1"/>
</dbReference>
<evidence type="ECO:0000256" key="13">
    <source>
        <dbReference type="SAM" id="Coils"/>
    </source>
</evidence>
<evidence type="ECO:0000256" key="6">
    <source>
        <dbReference type="ARBA" id="ARBA00022692"/>
    </source>
</evidence>
<dbReference type="InterPro" id="IPR000014">
    <property type="entry name" value="PAS"/>
</dbReference>
<dbReference type="GO" id="GO:0005524">
    <property type="term" value="F:ATP binding"/>
    <property type="evidence" value="ECO:0007669"/>
    <property type="project" value="UniProtKB-KW"/>
</dbReference>
<evidence type="ECO:0000259" key="15">
    <source>
        <dbReference type="PROSITE" id="PS50112"/>
    </source>
</evidence>
<dbReference type="SUPFAM" id="SSF55785">
    <property type="entry name" value="PYP-like sensor domain (PAS domain)"/>
    <property type="match status" value="1"/>
</dbReference>
<dbReference type="RefSeq" id="WP_160551654.1">
    <property type="nucleotide sequence ID" value="NZ_CP047650.1"/>
</dbReference>
<feature type="domain" description="PAS" evidence="15">
    <location>
        <begin position="1"/>
        <end position="46"/>
    </location>
</feature>
<keyword evidence="5" id="KW-0808">Transferase</keyword>
<dbReference type="InterPro" id="IPR035965">
    <property type="entry name" value="PAS-like_dom_sf"/>
</dbReference>
<evidence type="ECO:0000313" key="16">
    <source>
        <dbReference type="EMBL" id="QHI98137.1"/>
    </source>
</evidence>
<dbReference type="InterPro" id="IPR003661">
    <property type="entry name" value="HisK_dim/P_dom"/>
</dbReference>
<feature type="coiled-coil region" evidence="13">
    <location>
        <begin position="110"/>
        <end position="137"/>
    </location>
</feature>
<dbReference type="SUPFAM" id="SSF47384">
    <property type="entry name" value="Homodimeric domain of signal transducing histidine kinase"/>
    <property type="match status" value="1"/>
</dbReference>
<dbReference type="GO" id="GO:0016020">
    <property type="term" value="C:membrane"/>
    <property type="evidence" value="ECO:0007669"/>
    <property type="project" value="UniProtKB-SubCell"/>
</dbReference>
<evidence type="ECO:0000256" key="5">
    <source>
        <dbReference type="ARBA" id="ARBA00022679"/>
    </source>
</evidence>
<dbReference type="PROSITE" id="PS50112">
    <property type="entry name" value="PAS"/>
    <property type="match status" value="1"/>
</dbReference>
<keyword evidence="9" id="KW-0067">ATP-binding</keyword>
<dbReference type="AlphaFoldDB" id="A0A857J397"/>
<dbReference type="SUPFAM" id="SSF55874">
    <property type="entry name" value="ATPase domain of HSP90 chaperone/DNA topoisomerase II/histidine kinase"/>
    <property type="match status" value="1"/>
</dbReference>
<keyword evidence="12" id="KW-0472">Membrane</keyword>
<dbReference type="InterPro" id="IPR036890">
    <property type="entry name" value="HATPase_C_sf"/>
</dbReference>
<dbReference type="InterPro" id="IPR036097">
    <property type="entry name" value="HisK_dim/P_sf"/>
</dbReference>
<comment type="subcellular location">
    <subcellularLocation>
        <location evidence="2">Membrane</location>
        <topology evidence="2">Multi-pass membrane protein</topology>
    </subcellularLocation>
</comment>
<dbReference type="CDD" id="cd00082">
    <property type="entry name" value="HisKA"/>
    <property type="match status" value="1"/>
</dbReference>
<dbReference type="EC" id="2.7.13.3" evidence="3"/>
<evidence type="ECO:0000256" key="7">
    <source>
        <dbReference type="ARBA" id="ARBA00022741"/>
    </source>
</evidence>
<evidence type="ECO:0000256" key="12">
    <source>
        <dbReference type="ARBA" id="ARBA00023136"/>
    </source>
</evidence>
<dbReference type="CDD" id="cd00075">
    <property type="entry name" value="HATPase"/>
    <property type="match status" value="1"/>
</dbReference>
<keyword evidence="8" id="KW-0418">Kinase</keyword>
<keyword evidence="4" id="KW-0597">Phosphoprotein</keyword>
<dbReference type="PROSITE" id="PS50109">
    <property type="entry name" value="HIS_KIN"/>
    <property type="match status" value="1"/>
</dbReference>
<dbReference type="Proteomes" id="UP000464787">
    <property type="component" value="Chromosome"/>
</dbReference>
<evidence type="ECO:0000313" key="17">
    <source>
        <dbReference type="Proteomes" id="UP000464787"/>
    </source>
</evidence>
<dbReference type="NCBIfam" id="TIGR00229">
    <property type="entry name" value="sensory_box"/>
    <property type="match status" value="1"/>
</dbReference>
<evidence type="ECO:0000256" key="1">
    <source>
        <dbReference type="ARBA" id="ARBA00000085"/>
    </source>
</evidence>
<comment type="catalytic activity">
    <reaction evidence="1">
        <text>ATP + protein L-histidine = ADP + protein N-phospho-L-histidine.</text>
        <dbReference type="EC" id="2.7.13.3"/>
    </reaction>
</comment>
<dbReference type="Pfam" id="PF02518">
    <property type="entry name" value="HATPase_c"/>
    <property type="match status" value="1"/>
</dbReference>
<proteinExistence type="predicted"/>
<dbReference type="Gene3D" id="3.30.565.10">
    <property type="entry name" value="Histidine kinase-like ATPase, C-terminal domain"/>
    <property type="match status" value="1"/>
</dbReference>
<keyword evidence="6" id="KW-0812">Transmembrane</keyword>
<evidence type="ECO:0000256" key="8">
    <source>
        <dbReference type="ARBA" id="ARBA00022777"/>
    </source>
</evidence>
<dbReference type="KEGG" id="xyk:GT347_09130"/>
<organism evidence="16 17">
    <name type="scientific">Xylophilus rhododendri</name>
    <dbReference type="NCBI Taxonomy" id="2697032"/>
    <lineage>
        <taxon>Bacteria</taxon>
        <taxon>Pseudomonadati</taxon>
        <taxon>Pseudomonadota</taxon>
        <taxon>Betaproteobacteria</taxon>
        <taxon>Burkholderiales</taxon>
        <taxon>Xylophilus</taxon>
    </lineage>
</organism>
<reference evidence="16 17" key="1">
    <citation type="submission" date="2020-01" db="EMBL/GenBank/DDBJ databases">
        <title>Genome sequencing of strain KACC 21265.</title>
        <authorList>
            <person name="Heo J."/>
            <person name="Kim S.-J."/>
            <person name="Kim J.-S."/>
            <person name="Hong S.-B."/>
            <person name="Kwon S.-W."/>
        </authorList>
    </citation>
    <scope>NUCLEOTIDE SEQUENCE [LARGE SCALE GENOMIC DNA]</scope>
    <source>
        <strain evidence="16 17">KACC 21265</strain>
    </source>
</reference>
<evidence type="ECO:0000256" key="10">
    <source>
        <dbReference type="ARBA" id="ARBA00022989"/>
    </source>
</evidence>
<dbReference type="PANTHER" id="PTHR42878:SF7">
    <property type="entry name" value="SENSOR HISTIDINE KINASE GLRK"/>
    <property type="match status" value="1"/>
</dbReference>
<feature type="domain" description="Histidine kinase" evidence="14">
    <location>
        <begin position="151"/>
        <end position="364"/>
    </location>
</feature>
<dbReference type="PANTHER" id="PTHR42878">
    <property type="entry name" value="TWO-COMPONENT HISTIDINE KINASE"/>
    <property type="match status" value="1"/>
</dbReference>
<dbReference type="Pfam" id="PF00512">
    <property type="entry name" value="HisKA"/>
    <property type="match status" value="1"/>
</dbReference>
<dbReference type="InterPro" id="IPR005467">
    <property type="entry name" value="His_kinase_dom"/>
</dbReference>
<dbReference type="GO" id="GO:0000156">
    <property type="term" value="F:phosphorelay response regulator activity"/>
    <property type="evidence" value="ECO:0007669"/>
    <property type="project" value="TreeGrafter"/>
</dbReference>
<dbReference type="GO" id="GO:0007234">
    <property type="term" value="P:osmosensory signaling via phosphorelay pathway"/>
    <property type="evidence" value="ECO:0007669"/>
    <property type="project" value="TreeGrafter"/>
</dbReference>
<dbReference type="SMART" id="SM00388">
    <property type="entry name" value="HisKA"/>
    <property type="match status" value="1"/>
</dbReference>
<evidence type="ECO:0000256" key="4">
    <source>
        <dbReference type="ARBA" id="ARBA00022553"/>
    </source>
</evidence>
<evidence type="ECO:0000256" key="2">
    <source>
        <dbReference type="ARBA" id="ARBA00004141"/>
    </source>
</evidence>
<gene>
    <name evidence="16" type="ORF">GT347_09130</name>
</gene>
<evidence type="ECO:0000259" key="14">
    <source>
        <dbReference type="PROSITE" id="PS50109"/>
    </source>
</evidence>
<accession>A0A857J397</accession>
<protein>
    <recommendedName>
        <fullName evidence="3">histidine kinase</fullName>
        <ecNumber evidence="3">2.7.13.3</ecNumber>
    </recommendedName>
</protein>
<keyword evidence="10" id="KW-1133">Transmembrane helix</keyword>
<name>A0A857J397_9BURK</name>
<dbReference type="Gene3D" id="3.30.450.20">
    <property type="entry name" value="PAS domain"/>
    <property type="match status" value="1"/>
</dbReference>
<dbReference type="CDD" id="cd00130">
    <property type="entry name" value="PAS"/>
    <property type="match status" value="1"/>
</dbReference>